<evidence type="ECO:0000313" key="10">
    <source>
        <dbReference type="EMBL" id="KAJ1963574.1"/>
    </source>
</evidence>
<dbReference type="PANTHER" id="PTHR46223">
    <property type="entry name" value="HISTONE-LYSINE N-METHYLTRANSFERASE SUV39H"/>
    <property type="match status" value="1"/>
</dbReference>
<evidence type="ECO:0000313" key="11">
    <source>
        <dbReference type="Proteomes" id="UP001150925"/>
    </source>
</evidence>
<organism evidence="10 11">
    <name type="scientific">Dispira parvispora</name>
    <dbReference type="NCBI Taxonomy" id="1520584"/>
    <lineage>
        <taxon>Eukaryota</taxon>
        <taxon>Fungi</taxon>
        <taxon>Fungi incertae sedis</taxon>
        <taxon>Zoopagomycota</taxon>
        <taxon>Kickxellomycotina</taxon>
        <taxon>Dimargaritomycetes</taxon>
        <taxon>Dimargaritales</taxon>
        <taxon>Dimargaritaceae</taxon>
        <taxon>Dispira</taxon>
    </lineage>
</organism>
<proteinExistence type="predicted"/>
<evidence type="ECO:0000256" key="8">
    <source>
        <dbReference type="SAM" id="MobiDB-lite"/>
    </source>
</evidence>
<evidence type="ECO:0000256" key="4">
    <source>
        <dbReference type="ARBA" id="ARBA00022679"/>
    </source>
</evidence>
<keyword evidence="4" id="KW-0808">Transferase</keyword>
<dbReference type="SMART" id="SM00468">
    <property type="entry name" value="PreSET"/>
    <property type="match status" value="1"/>
</dbReference>
<gene>
    <name evidence="10" type="ORF">IWQ62_003171</name>
</gene>
<dbReference type="SUPFAM" id="SSF82199">
    <property type="entry name" value="SET domain"/>
    <property type="match status" value="1"/>
</dbReference>
<dbReference type="PROSITE" id="PS50280">
    <property type="entry name" value="SET"/>
    <property type="match status" value="1"/>
</dbReference>
<evidence type="ECO:0000256" key="6">
    <source>
        <dbReference type="ARBA" id="ARBA00022723"/>
    </source>
</evidence>
<keyword evidence="6" id="KW-0479">Metal-binding</keyword>
<evidence type="ECO:0000256" key="1">
    <source>
        <dbReference type="ARBA" id="ARBA00004286"/>
    </source>
</evidence>
<evidence type="ECO:0000256" key="3">
    <source>
        <dbReference type="ARBA" id="ARBA00022603"/>
    </source>
</evidence>
<accession>A0A9W8E7A6</accession>
<feature type="domain" description="SET" evidence="9">
    <location>
        <begin position="490"/>
        <end position="622"/>
    </location>
</feature>
<feature type="compositionally biased region" description="Basic residues" evidence="8">
    <location>
        <begin position="442"/>
        <end position="456"/>
    </location>
</feature>
<dbReference type="InterPro" id="IPR050973">
    <property type="entry name" value="H3K9_Histone-Lys_N-MTase"/>
</dbReference>
<dbReference type="Gene3D" id="2.170.270.10">
    <property type="entry name" value="SET domain"/>
    <property type="match status" value="1"/>
</dbReference>
<comment type="caution">
    <text evidence="10">The sequence shown here is derived from an EMBL/GenBank/DDBJ whole genome shotgun (WGS) entry which is preliminary data.</text>
</comment>
<dbReference type="GO" id="GO:0008270">
    <property type="term" value="F:zinc ion binding"/>
    <property type="evidence" value="ECO:0007669"/>
    <property type="project" value="InterPro"/>
</dbReference>
<evidence type="ECO:0000259" key="9">
    <source>
        <dbReference type="PROSITE" id="PS50280"/>
    </source>
</evidence>
<keyword evidence="7" id="KW-0862">Zinc</keyword>
<evidence type="ECO:0000256" key="7">
    <source>
        <dbReference type="ARBA" id="ARBA00022833"/>
    </source>
</evidence>
<dbReference type="Pfam" id="PF00856">
    <property type="entry name" value="SET"/>
    <property type="match status" value="1"/>
</dbReference>
<sequence>MDIAADHVLRDIQHWHELLEAMWPYDPASFAALGPDPRHPLPVPGCTSAPGGNARLLPVPEPPKPRRLTQDGCVIILDSDGEGDDLIMYETNPSDIAGREATPSPVIADETSSQHIQVDAHTRTLITQLAQDFIKCRCGALTGQRSETNTAKMPSKLTLEDRVLIHQYYQQYPYSAILIKLLAAILGRSPTLVKEDWQALAQADGYPSAAMSHSWLKWVDVPEEPPISTPTTPHDSALPKSTITDADYNEILADLDKLLRPTDATFFLPPLDPRWLHLWDPSLEGELSDDDSEAELDHLVQPNSTPFKVTKRTPTKESVPARRNYLPPFAVVNKVDQERLPLLHFIDHRVIHPRIELPSPETIVGCECTTRCDPATCPCIIETGELPYKSDGRIREGFSVSYECNDACTCAKFDHPTVKPSTTPNKPTIPGTQEGTPNRWHTLARRGKNFTPKRPRGPASGRRLATPLSAAPKPKPTCPNRAIQNSQPFPHVEVFKTRDRGWGVRATQSITKGTFIAEYVGEVISAPIEHLRSLTYDQLNLLYVFQLDLGFEPLPDGNNESPMLYVDALYYCNVSRFINHSCESNLSRVTFFINYRDRMWQRLAFFSRRAIEEGEELTINYHCTTSTWTCKCGAPNCQSRQSTNETL</sequence>
<dbReference type="EMBL" id="JANBPY010000807">
    <property type="protein sequence ID" value="KAJ1963574.1"/>
    <property type="molecule type" value="Genomic_DNA"/>
</dbReference>
<dbReference type="GO" id="GO:0032259">
    <property type="term" value="P:methylation"/>
    <property type="evidence" value="ECO:0007669"/>
    <property type="project" value="UniProtKB-KW"/>
</dbReference>
<keyword evidence="11" id="KW-1185">Reference proteome</keyword>
<protein>
    <recommendedName>
        <fullName evidence="9">SET domain-containing protein</fullName>
    </recommendedName>
</protein>
<dbReference type="PANTHER" id="PTHR46223:SF3">
    <property type="entry name" value="HISTONE-LYSINE N-METHYLTRANSFERASE SET-23"/>
    <property type="match status" value="1"/>
</dbReference>
<dbReference type="Proteomes" id="UP001150925">
    <property type="component" value="Unassembled WGS sequence"/>
</dbReference>
<dbReference type="GO" id="GO:0005694">
    <property type="term" value="C:chromosome"/>
    <property type="evidence" value="ECO:0007669"/>
    <property type="project" value="UniProtKB-SubCell"/>
</dbReference>
<dbReference type="InterPro" id="IPR007728">
    <property type="entry name" value="Pre-SET_dom"/>
</dbReference>
<reference evidence="10" key="1">
    <citation type="submission" date="2022-07" db="EMBL/GenBank/DDBJ databases">
        <title>Phylogenomic reconstructions and comparative analyses of Kickxellomycotina fungi.</title>
        <authorList>
            <person name="Reynolds N.K."/>
            <person name="Stajich J.E."/>
            <person name="Barry K."/>
            <person name="Grigoriev I.V."/>
            <person name="Crous P."/>
            <person name="Smith M.E."/>
        </authorList>
    </citation>
    <scope>NUCLEOTIDE SEQUENCE</scope>
    <source>
        <strain evidence="10">RSA 1196</strain>
    </source>
</reference>
<dbReference type="SMART" id="SM00317">
    <property type="entry name" value="SET"/>
    <property type="match status" value="1"/>
</dbReference>
<keyword evidence="2" id="KW-0158">Chromosome</keyword>
<comment type="subcellular location">
    <subcellularLocation>
        <location evidence="1">Chromosome</location>
    </subcellularLocation>
</comment>
<dbReference type="OrthoDB" id="308383at2759"/>
<evidence type="ECO:0000256" key="5">
    <source>
        <dbReference type="ARBA" id="ARBA00022691"/>
    </source>
</evidence>
<dbReference type="AlphaFoldDB" id="A0A9W8E7A6"/>
<dbReference type="InterPro" id="IPR046341">
    <property type="entry name" value="SET_dom_sf"/>
</dbReference>
<keyword evidence="3" id="KW-0489">Methyltransferase</keyword>
<feature type="region of interest" description="Disordered" evidence="8">
    <location>
        <begin position="418"/>
        <end position="483"/>
    </location>
</feature>
<dbReference type="InterPro" id="IPR001214">
    <property type="entry name" value="SET_dom"/>
</dbReference>
<dbReference type="Pfam" id="PF05033">
    <property type="entry name" value="Pre-SET"/>
    <property type="match status" value="1"/>
</dbReference>
<name>A0A9W8E7A6_9FUNG</name>
<dbReference type="GO" id="GO:0005634">
    <property type="term" value="C:nucleus"/>
    <property type="evidence" value="ECO:0007669"/>
    <property type="project" value="InterPro"/>
</dbReference>
<keyword evidence="5" id="KW-0949">S-adenosyl-L-methionine</keyword>
<feature type="compositionally biased region" description="Polar residues" evidence="8">
    <location>
        <begin position="419"/>
        <end position="436"/>
    </location>
</feature>
<evidence type="ECO:0000256" key="2">
    <source>
        <dbReference type="ARBA" id="ARBA00022454"/>
    </source>
</evidence>
<dbReference type="GO" id="GO:0042054">
    <property type="term" value="F:histone methyltransferase activity"/>
    <property type="evidence" value="ECO:0007669"/>
    <property type="project" value="InterPro"/>
</dbReference>